<dbReference type="EMBL" id="JACGCM010000816">
    <property type="protein sequence ID" value="KAF6166018.1"/>
    <property type="molecule type" value="Genomic_DNA"/>
</dbReference>
<feature type="transmembrane region" description="Helical" evidence="2">
    <location>
        <begin position="138"/>
        <end position="156"/>
    </location>
</feature>
<keyword evidence="2" id="KW-1133">Transmembrane helix</keyword>
<feature type="transmembrane region" description="Helical" evidence="2">
    <location>
        <begin position="89"/>
        <end position="107"/>
    </location>
</feature>
<reference evidence="3 4" key="1">
    <citation type="journal article" date="2020" name="IScience">
        <title>Genome Sequencing of the Endangered Kingdonia uniflora (Circaeasteraceae, Ranunculales) Reveals Potential Mechanisms of Evolutionary Specialization.</title>
        <authorList>
            <person name="Sun Y."/>
            <person name="Deng T."/>
            <person name="Zhang A."/>
            <person name="Moore M.J."/>
            <person name="Landis J.B."/>
            <person name="Lin N."/>
            <person name="Zhang H."/>
            <person name="Zhang X."/>
            <person name="Huang J."/>
            <person name="Zhang X."/>
            <person name="Sun H."/>
            <person name="Wang H."/>
        </authorList>
    </citation>
    <scope>NUCLEOTIDE SEQUENCE [LARGE SCALE GENOMIC DNA]</scope>
    <source>
        <strain evidence="3">TB1705</strain>
        <tissue evidence="3">Leaf</tissue>
    </source>
</reference>
<evidence type="ECO:0000256" key="2">
    <source>
        <dbReference type="SAM" id="Phobius"/>
    </source>
</evidence>
<dbReference type="OrthoDB" id="5788137at2759"/>
<organism evidence="3 4">
    <name type="scientific">Kingdonia uniflora</name>
    <dbReference type="NCBI Taxonomy" id="39325"/>
    <lineage>
        <taxon>Eukaryota</taxon>
        <taxon>Viridiplantae</taxon>
        <taxon>Streptophyta</taxon>
        <taxon>Embryophyta</taxon>
        <taxon>Tracheophyta</taxon>
        <taxon>Spermatophyta</taxon>
        <taxon>Magnoliopsida</taxon>
        <taxon>Ranunculales</taxon>
        <taxon>Circaeasteraceae</taxon>
        <taxon>Kingdonia</taxon>
    </lineage>
</organism>
<gene>
    <name evidence="3" type="ORF">GIB67_012915</name>
</gene>
<evidence type="ECO:0000256" key="1">
    <source>
        <dbReference type="SAM" id="MobiDB-lite"/>
    </source>
</evidence>
<evidence type="ECO:0000313" key="3">
    <source>
        <dbReference type="EMBL" id="KAF6166018.1"/>
    </source>
</evidence>
<accession>A0A7J7NGL4</accession>
<dbReference type="AlphaFoldDB" id="A0A7J7NGL4"/>
<keyword evidence="2" id="KW-0812">Transmembrane</keyword>
<keyword evidence="2" id="KW-0472">Membrane</keyword>
<protein>
    <submittedName>
        <fullName evidence="3">Uncharacterized protein</fullName>
    </submittedName>
</protein>
<name>A0A7J7NGL4_9MAGN</name>
<sequence>MLKSVATSGTTGSGESVKEKRRMVESSEKSGEKVAEERPVVLDDLKEVEERARLAAFHREEDTSKMPKKKDLRMMSMVTNFIFPPPPSLFITTMSVISFVSLANTALSEIRGKHLQYSKFWNTNTSQKVKLTSRTGMLVLYTPAFLAGAVSLYLIADDGLRVLLVTAALTIHFLKRVLEAWLSDLDCDYSSTIELPMSKYVLLY</sequence>
<feature type="region of interest" description="Disordered" evidence="1">
    <location>
        <begin position="1"/>
        <end position="40"/>
    </location>
</feature>
<evidence type="ECO:0000313" key="4">
    <source>
        <dbReference type="Proteomes" id="UP000541444"/>
    </source>
</evidence>
<feature type="compositionally biased region" description="Basic and acidic residues" evidence="1">
    <location>
        <begin position="16"/>
        <end position="40"/>
    </location>
</feature>
<dbReference type="Proteomes" id="UP000541444">
    <property type="component" value="Unassembled WGS sequence"/>
</dbReference>
<proteinExistence type="predicted"/>
<keyword evidence="4" id="KW-1185">Reference proteome</keyword>
<comment type="caution">
    <text evidence="3">The sequence shown here is derived from an EMBL/GenBank/DDBJ whole genome shotgun (WGS) entry which is preliminary data.</text>
</comment>
<feature type="compositionally biased region" description="Polar residues" evidence="1">
    <location>
        <begin position="1"/>
        <end position="14"/>
    </location>
</feature>